<sequence>MAIKNKIDYKYKIGMRAIKTAIAVVIGLYISQLLNLNSPIFVSIATISSIKPSMSESLADTKKRLFTCIVGVIIGYLSSIISVPYLAEPLIGGIGILIIIYILSIVKMREMTQLSCIVFVASFCSNSDKAFYALNRIIGTIIGVVVGVLVNYFISSPNIWEAFIDASKKCYNSANKALREIIYDKKTDLSSFNADFASVNTLYKLLEEEVKTPFHHGHSISKESQIVFLLDNISLRLQVINNMDANYLKENLSKEIEKRYDLNEPTSKDLTEVDSVYNYHIEYILRYMDQLKELVEVAKE</sequence>
<dbReference type="Proteomes" id="UP000187166">
    <property type="component" value="Unassembled WGS sequence"/>
</dbReference>
<feature type="transmembrane region" description="Helical" evidence="6">
    <location>
        <begin position="133"/>
        <end position="154"/>
    </location>
</feature>
<dbReference type="InterPro" id="IPR052984">
    <property type="entry name" value="UPF0421"/>
</dbReference>
<comment type="caution">
    <text evidence="7">The sequence shown here is derived from an EMBL/GenBank/DDBJ whole genome shotgun (WGS) entry which is preliminary data.</text>
</comment>
<dbReference type="PANTHER" id="PTHR40064">
    <property type="entry name" value="MEMBRANE PROTEIN-RELATED"/>
    <property type="match status" value="1"/>
</dbReference>
<dbReference type="EMBL" id="MJIH01000001">
    <property type="protein sequence ID" value="OLR65154.1"/>
    <property type="molecule type" value="Genomic_DNA"/>
</dbReference>
<reference evidence="7 8" key="1">
    <citation type="journal article" date="2016" name="Appl. Environ. Microbiol.">
        <title>Function and Phylogeny of Bacterial Butyryl Coenzyme A:Acetate Transferases and Their Diversity in the Proximal Colon of Swine.</title>
        <authorList>
            <person name="Trachsel J."/>
            <person name="Bayles D.O."/>
            <person name="Looft T."/>
            <person name="Levine U.Y."/>
            <person name="Allen H.K."/>
        </authorList>
    </citation>
    <scope>NUCLEOTIDE SEQUENCE [LARGE SCALE GENOMIC DNA]</scope>
    <source>
        <strain evidence="7 8">35-6-1</strain>
    </source>
</reference>
<feature type="transmembrane region" description="Helical" evidence="6">
    <location>
        <begin position="89"/>
        <end position="106"/>
    </location>
</feature>
<evidence type="ECO:0000256" key="5">
    <source>
        <dbReference type="ARBA" id="ARBA00023136"/>
    </source>
</evidence>
<evidence type="ECO:0000256" key="1">
    <source>
        <dbReference type="ARBA" id="ARBA00004651"/>
    </source>
</evidence>
<comment type="subcellular location">
    <subcellularLocation>
        <location evidence="1">Cell membrane</location>
        <topology evidence="1">Multi-pass membrane protein</topology>
    </subcellularLocation>
</comment>
<keyword evidence="5 6" id="KW-0472">Membrane</keyword>
<proteinExistence type="predicted"/>
<keyword evidence="2" id="KW-1003">Cell membrane</keyword>
<protein>
    <submittedName>
        <fullName evidence="7">Uncharacterized protein</fullName>
    </submittedName>
</protein>
<evidence type="ECO:0000256" key="2">
    <source>
        <dbReference type="ARBA" id="ARBA00022475"/>
    </source>
</evidence>
<dbReference type="Pfam" id="PF06081">
    <property type="entry name" value="ArAE_1"/>
    <property type="match status" value="1"/>
</dbReference>
<dbReference type="InterPro" id="IPR010343">
    <property type="entry name" value="ArAE_1"/>
</dbReference>
<evidence type="ECO:0000313" key="8">
    <source>
        <dbReference type="Proteomes" id="UP000187166"/>
    </source>
</evidence>
<evidence type="ECO:0000256" key="6">
    <source>
        <dbReference type="SAM" id="Phobius"/>
    </source>
</evidence>
<dbReference type="AlphaFoldDB" id="A0A1U7M0I3"/>
<dbReference type="GO" id="GO:0005886">
    <property type="term" value="C:plasma membrane"/>
    <property type="evidence" value="ECO:0007669"/>
    <property type="project" value="UniProtKB-SubCell"/>
</dbReference>
<name>A0A1U7M0I3_9FIRM</name>
<organism evidence="7 8">
    <name type="scientific">Peptoniphilus porci</name>
    <dbReference type="NCBI Taxonomy" id="2652280"/>
    <lineage>
        <taxon>Bacteria</taxon>
        <taxon>Bacillati</taxon>
        <taxon>Bacillota</taxon>
        <taxon>Tissierellia</taxon>
        <taxon>Tissierellales</taxon>
        <taxon>Peptoniphilaceae</taxon>
        <taxon>Peptoniphilus</taxon>
    </lineage>
</organism>
<feature type="transmembrane region" description="Helical" evidence="6">
    <location>
        <begin position="20"/>
        <end position="44"/>
    </location>
</feature>
<gene>
    <name evidence="7" type="ORF">BIV18_06305</name>
</gene>
<keyword evidence="8" id="KW-1185">Reference proteome</keyword>
<keyword evidence="4 6" id="KW-1133">Transmembrane helix</keyword>
<evidence type="ECO:0000313" key="7">
    <source>
        <dbReference type="EMBL" id="OLR65154.1"/>
    </source>
</evidence>
<evidence type="ECO:0000256" key="4">
    <source>
        <dbReference type="ARBA" id="ARBA00022989"/>
    </source>
</evidence>
<keyword evidence="3 6" id="KW-0812">Transmembrane</keyword>
<dbReference type="PANTHER" id="PTHR40064:SF1">
    <property type="entry name" value="MEMBRANE PROTEIN"/>
    <property type="match status" value="1"/>
</dbReference>
<accession>A0A1U7M0I3</accession>
<evidence type="ECO:0000256" key="3">
    <source>
        <dbReference type="ARBA" id="ARBA00022692"/>
    </source>
</evidence>
<dbReference type="STRING" id="1465756.BIV18_06305"/>